<dbReference type="PANTHER" id="PTHR48100:SF56">
    <property type="entry name" value="PHOSPHATASE SPAC513.02-RELATED"/>
    <property type="match status" value="1"/>
</dbReference>
<dbReference type="Proteomes" id="UP000015464">
    <property type="component" value="Unassembled WGS sequence"/>
</dbReference>
<dbReference type="AlphaFoldDB" id="S9XHX9"/>
<proteinExistence type="predicted"/>
<feature type="binding site" evidence="1">
    <location>
        <position position="70"/>
    </location>
    <ligand>
        <name>substrate</name>
    </ligand>
</feature>
<dbReference type="OrthoDB" id="496981at2759"/>
<keyword evidence="3" id="KW-1185">Reference proteome</keyword>
<dbReference type="EMBL" id="KE546988">
    <property type="protein sequence ID" value="EPY53296.1"/>
    <property type="molecule type" value="Genomic_DNA"/>
</dbReference>
<dbReference type="OMA" id="CEDLQHQ"/>
<evidence type="ECO:0000313" key="2">
    <source>
        <dbReference type="EMBL" id="EPY53296.1"/>
    </source>
</evidence>
<dbReference type="CDD" id="cd07067">
    <property type="entry name" value="HP_PGM_like"/>
    <property type="match status" value="1"/>
</dbReference>
<dbReference type="RefSeq" id="XP_013021543.1">
    <property type="nucleotide sequence ID" value="XM_013166089.1"/>
</dbReference>
<name>S9XHX9_SCHCR</name>
<dbReference type="SUPFAM" id="SSF53254">
    <property type="entry name" value="Phosphoglycerate mutase-like"/>
    <property type="match status" value="1"/>
</dbReference>
<dbReference type="Pfam" id="PF00300">
    <property type="entry name" value="His_Phos_1"/>
    <property type="match status" value="1"/>
</dbReference>
<protein>
    <submittedName>
        <fullName evidence="2">Phosphoglycerate mutase family protein</fullName>
    </submittedName>
</protein>
<organism evidence="2 3">
    <name type="scientific">Schizosaccharomyces cryophilus (strain OY26 / ATCC MYA-4695 / CBS 11777 / NBRC 106824 / NRRL Y48691)</name>
    <name type="common">Fission yeast</name>
    <dbReference type="NCBI Taxonomy" id="653667"/>
    <lineage>
        <taxon>Eukaryota</taxon>
        <taxon>Fungi</taxon>
        <taxon>Dikarya</taxon>
        <taxon>Ascomycota</taxon>
        <taxon>Taphrinomycotina</taxon>
        <taxon>Schizosaccharomycetes</taxon>
        <taxon>Schizosaccharomycetales</taxon>
        <taxon>Schizosaccharomycetaceae</taxon>
        <taxon>Schizosaccharomyces</taxon>
    </lineage>
</organism>
<gene>
    <name evidence="2" type="ORF">SPOG_03825</name>
</gene>
<dbReference type="PANTHER" id="PTHR48100">
    <property type="entry name" value="BROAD-SPECIFICITY PHOSPHATASE YOR283W-RELATED"/>
    <property type="match status" value="1"/>
</dbReference>
<dbReference type="eggNOG" id="KOG4754">
    <property type="taxonomic scope" value="Eukaryota"/>
</dbReference>
<evidence type="ECO:0000256" key="1">
    <source>
        <dbReference type="PIRSR" id="PIRSR613078-2"/>
    </source>
</evidence>
<dbReference type="HOGENOM" id="CLU_039184_1_2_1"/>
<dbReference type="SMART" id="SM00855">
    <property type="entry name" value="PGAM"/>
    <property type="match status" value="1"/>
</dbReference>
<accession>S9XHX9</accession>
<dbReference type="GO" id="GO:0005737">
    <property type="term" value="C:cytoplasm"/>
    <property type="evidence" value="ECO:0007669"/>
    <property type="project" value="TreeGrafter"/>
</dbReference>
<dbReference type="Gene3D" id="3.40.50.1240">
    <property type="entry name" value="Phosphoglycerate mutase-like"/>
    <property type="match status" value="1"/>
</dbReference>
<dbReference type="InterPro" id="IPR013078">
    <property type="entry name" value="His_Pase_superF_clade-1"/>
</dbReference>
<dbReference type="GO" id="GO:0016791">
    <property type="term" value="F:phosphatase activity"/>
    <property type="evidence" value="ECO:0007669"/>
    <property type="project" value="TreeGrafter"/>
</dbReference>
<dbReference type="GeneID" id="25038142"/>
<evidence type="ECO:0000313" key="3">
    <source>
        <dbReference type="Proteomes" id="UP000015464"/>
    </source>
</evidence>
<reference evidence="2 3" key="1">
    <citation type="journal article" date="2011" name="Science">
        <title>Comparative functional genomics of the fission yeasts.</title>
        <authorList>
            <person name="Rhind N."/>
            <person name="Chen Z."/>
            <person name="Yassour M."/>
            <person name="Thompson D.A."/>
            <person name="Haas B.J."/>
            <person name="Habib N."/>
            <person name="Wapinski I."/>
            <person name="Roy S."/>
            <person name="Lin M.F."/>
            <person name="Heiman D.I."/>
            <person name="Young S.K."/>
            <person name="Furuya K."/>
            <person name="Guo Y."/>
            <person name="Pidoux A."/>
            <person name="Chen H.M."/>
            <person name="Robbertse B."/>
            <person name="Goldberg J.M."/>
            <person name="Aoki K."/>
            <person name="Bayne E.H."/>
            <person name="Berlin A.M."/>
            <person name="Desjardins C.A."/>
            <person name="Dobbs E."/>
            <person name="Dukaj L."/>
            <person name="Fan L."/>
            <person name="FitzGerald M.G."/>
            <person name="French C."/>
            <person name="Gujja S."/>
            <person name="Hansen K."/>
            <person name="Keifenheim D."/>
            <person name="Levin J.Z."/>
            <person name="Mosher R.A."/>
            <person name="Mueller C.A."/>
            <person name="Pfiffner J."/>
            <person name="Priest M."/>
            <person name="Russ C."/>
            <person name="Smialowska A."/>
            <person name="Swoboda P."/>
            <person name="Sykes S.M."/>
            <person name="Vaughn M."/>
            <person name="Vengrova S."/>
            <person name="Yoder R."/>
            <person name="Zeng Q."/>
            <person name="Allshire R."/>
            <person name="Baulcombe D."/>
            <person name="Birren B.W."/>
            <person name="Brown W."/>
            <person name="Ekwall K."/>
            <person name="Kellis M."/>
            <person name="Leatherwood J."/>
            <person name="Levin H."/>
            <person name="Margalit H."/>
            <person name="Martienssen R."/>
            <person name="Nieduszynski C.A."/>
            <person name="Spatafora J.W."/>
            <person name="Friedman N."/>
            <person name="Dalgaard J.Z."/>
            <person name="Baumann P."/>
            <person name="Niki H."/>
            <person name="Regev A."/>
            <person name="Nusbaum C."/>
        </authorList>
    </citation>
    <scope>NUCLEOTIDE SEQUENCE [LARGE SCALE GENOMIC DNA]</scope>
    <source>
        <strain evidence="3">OY26 / ATCC MYA-4695 / CBS 11777 / NBRC 106824 / NRRL Y48691</strain>
    </source>
</reference>
<dbReference type="InterPro" id="IPR029033">
    <property type="entry name" value="His_PPase_superfam"/>
</dbReference>
<sequence>MAFAPRQDNMKTIYFLRHGLVDHKTDEQGVHRDHDPMLNEEGIKQAEKVRDELRDAELPVEIIFCSPLRRAIETMQIAFQDYLKEGHVPVKILPTLQDCGDWECNVGTPTAELEQQFPRYDFSACYEDKLYPKKEGIHKADFETSVLKTQQLAEYFARVPQKNLAVVTHGVCIRLFCGFQKPGETLNATPKDKNSFSPCQYGGYTFHYYSDKTWRFTPLEGKS</sequence>
<dbReference type="InterPro" id="IPR050275">
    <property type="entry name" value="PGM_Phosphatase"/>
</dbReference>